<dbReference type="RefSeq" id="XP_010909845.1">
    <property type="nucleotide sequence ID" value="XM_010911543.3"/>
</dbReference>
<evidence type="ECO:0000313" key="2">
    <source>
        <dbReference type="Proteomes" id="UP000504607"/>
    </source>
</evidence>
<keyword evidence="2" id="KW-1185">Reference proteome</keyword>
<gene>
    <name evidence="3" type="primary">LOC105035834</name>
</gene>
<dbReference type="SUPFAM" id="SSF57997">
    <property type="entry name" value="Tropomyosin"/>
    <property type="match status" value="1"/>
</dbReference>
<dbReference type="GeneID" id="105035834"/>
<dbReference type="KEGG" id="egu:105035834"/>
<reference evidence="3" key="1">
    <citation type="submission" date="2025-08" db="UniProtKB">
        <authorList>
            <consortium name="RefSeq"/>
        </authorList>
    </citation>
    <scope>IDENTIFICATION</scope>
</reference>
<proteinExistence type="predicted"/>
<keyword evidence="1" id="KW-0175">Coiled coil</keyword>
<evidence type="ECO:0000313" key="3">
    <source>
        <dbReference type="RefSeq" id="XP_010909845.1"/>
    </source>
</evidence>
<accession>A0A6I9QI00</accession>
<name>A0A6I9QI00_ELAGV</name>
<protein>
    <submittedName>
        <fullName evidence="3">Uncharacterized protein LOC105035834</fullName>
    </submittedName>
</protein>
<dbReference type="InParanoid" id="A0A6I9QI00"/>
<organism evidence="2 3">
    <name type="scientific">Elaeis guineensis var. tenera</name>
    <name type="common">Oil palm</name>
    <dbReference type="NCBI Taxonomy" id="51953"/>
    <lineage>
        <taxon>Eukaryota</taxon>
        <taxon>Viridiplantae</taxon>
        <taxon>Streptophyta</taxon>
        <taxon>Embryophyta</taxon>
        <taxon>Tracheophyta</taxon>
        <taxon>Spermatophyta</taxon>
        <taxon>Magnoliopsida</taxon>
        <taxon>Liliopsida</taxon>
        <taxon>Arecaceae</taxon>
        <taxon>Arecoideae</taxon>
        <taxon>Cocoseae</taxon>
        <taxon>Elaeidinae</taxon>
        <taxon>Elaeis</taxon>
    </lineage>
</organism>
<evidence type="ECO:0000256" key="1">
    <source>
        <dbReference type="SAM" id="Coils"/>
    </source>
</evidence>
<dbReference type="AlphaFoldDB" id="A0A6I9QI00"/>
<dbReference type="Proteomes" id="UP000504607">
    <property type="component" value="Unplaced"/>
</dbReference>
<sequence length="165" mass="19127">MELSRERSFTEYMQSKLLDCEQARAGLENELSALEERWQPKGLHMEHREAEVRVINEALKECIQEQHDVGYACDMLENEMKRLEHRCADLEMYNKDSEEQIKEYTATIEQIQKDNEKIGLSLCHAEEKIKELCEMNSSMLFKLSGREYHQGAGSMHSASSSAHGK</sequence>
<feature type="coiled-coil region" evidence="1">
    <location>
        <begin position="73"/>
        <end position="114"/>
    </location>
</feature>